<dbReference type="RefSeq" id="XP_062655928.1">
    <property type="nucleotide sequence ID" value="XM_062807714.1"/>
</dbReference>
<evidence type="ECO:0000313" key="4">
    <source>
        <dbReference type="Proteomes" id="UP001278766"/>
    </source>
</evidence>
<feature type="transmembrane region" description="Helical" evidence="2">
    <location>
        <begin position="148"/>
        <end position="169"/>
    </location>
</feature>
<gene>
    <name evidence="3" type="ORF">B0H64DRAFT_467334</name>
</gene>
<dbReference type="GeneID" id="87844662"/>
<reference evidence="3" key="1">
    <citation type="journal article" date="2023" name="Mol. Phylogenet. Evol.">
        <title>Genome-scale phylogeny and comparative genomics of the fungal order Sordariales.</title>
        <authorList>
            <person name="Hensen N."/>
            <person name="Bonometti L."/>
            <person name="Westerberg I."/>
            <person name="Brannstrom I.O."/>
            <person name="Guillou S."/>
            <person name="Cros-Aarteil S."/>
            <person name="Calhoun S."/>
            <person name="Haridas S."/>
            <person name="Kuo A."/>
            <person name="Mondo S."/>
            <person name="Pangilinan J."/>
            <person name="Riley R."/>
            <person name="LaButti K."/>
            <person name="Andreopoulos B."/>
            <person name="Lipzen A."/>
            <person name="Chen C."/>
            <person name="Yan M."/>
            <person name="Daum C."/>
            <person name="Ng V."/>
            <person name="Clum A."/>
            <person name="Steindorff A."/>
            <person name="Ohm R.A."/>
            <person name="Martin F."/>
            <person name="Silar P."/>
            <person name="Natvig D.O."/>
            <person name="Lalanne C."/>
            <person name="Gautier V."/>
            <person name="Ament-Velasquez S.L."/>
            <person name="Kruys A."/>
            <person name="Hutchinson M.I."/>
            <person name="Powell A.J."/>
            <person name="Barry K."/>
            <person name="Miller A.N."/>
            <person name="Grigoriev I.V."/>
            <person name="Debuchy R."/>
            <person name="Gladieux P."/>
            <person name="Hiltunen Thoren M."/>
            <person name="Johannesson H."/>
        </authorList>
    </citation>
    <scope>NUCLEOTIDE SEQUENCE</scope>
    <source>
        <strain evidence="3">CBS 168.71</strain>
    </source>
</reference>
<sequence length="318" mass="34556">MAPLANTTDNSGWFPAEVEPNGGWRVDAATLALLAIIGDPRSEELTRAMTATRLAMLPRLVPAMQLLSAVRPERLPRTKAILSDIHGPTPDEVSRNETIGYFVNALHGVDEMHQPGFRVLEVSHNTQKDEEVVGFANFKFATVPPSRLVRGVLIFGSVLTLGLFIAAMAWNDAPAALAIALMGLASSLMGCASSWRPMSRGLRYGALMVVGSISLMFSVLMLGNCSWRAQVSIAVSYIMLNSLHWTVSMLPRRVFWDMSRYNVDDVTPSDSVDAHENTTANPTSPDEKAGSTRALCGLLRRSRPLTAETVLGPPRKGK</sequence>
<accession>A0AAE0LPR7</accession>
<keyword evidence="2" id="KW-0472">Membrane</keyword>
<keyword evidence="2" id="KW-0812">Transmembrane</keyword>
<organism evidence="3 4">
    <name type="scientific">Chaetomium fimeti</name>
    <dbReference type="NCBI Taxonomy" id="1854472"/>
    <lineage>
        <taxon>Eukaryota</taxon>
        <taxon>Fungi</taxon>
        <taxon>Dikarya</taxon>
        <taxon>Ascomycota</taxon>
        <taxon>Pezizomycotina</taxon>
        <taxon>Sordariomycetes</taxon>
        <taxon>Sordariomycetidae</taxon>
        <taxon>Sordariales</taxon>
        <taxon>Chaetomiaceae</taxon>
        <taxon>Chaetomium</taxon>
    </lineage>
</organism>
<dbReference type="Proteomes" id="UP001278766">
    <property type="component" value="Unassembled WGS sequence"/>
</dbReference>
<keyword evidence="2" id="KW-1133">Transmembrane helix</keyword>
<reference evidence="3" key="2">
    <citation type="submission" date="2023-06" db="EMBL/GenBank/DDBJ databases">
        <authorList>
            <consortium name="Lawrence Berkeley National Laboratory"/>
            <person name="Haridas S."/>
            <person name="Hensen N."/>
            <person name="Bonometti L."/>
            <person name="Westerberg I."/>
            <person name="Brannstrom I.O."/>
            <person name="Guillou S."/>
            <person name="Cros-Aarteil S."/>
            <person name="Calhoun S."/>
            <person name="Kuo A."/>
            <person name="Mondo S."/>
            <person name="Pangilinan J."/>
            <person name="Riley R."/>
            <person name="Labutti K."/>
            <person name="Andreopoulos B."/>
            <person name="Lipzen A."/>
            <person name="Chen C."/>
            <person name="Yanf M."/>
            <person name="Daum C."/>
            <person name="Ng V."/>
            <person name="Clum A."/>
            <person name="Steindorff A."/>
            <person name="Ohm R."/>
            <person name="Martin F."/>
            <person name="Silar P."/>
            <person name="Natvig D."/>
            <person name="Lalanne C."/>
            <person name="Gautier V."/>
            <person name="Ament-Velasquez S.L."/>
            <person name="Kruys A."/>
            <person name="Hutchinson M.I."/>
            <person name="Powell A.J."/>
            <person name="Barry K."/>
            <person name="Miller A.N."/>
            <person name="Grigoriev I.V."/>
            <person name="Debuchy R."/>
            <person name="Gladieux P."/>
            <person name="Thoren M.H."/>
            <person name="Johannesson H."/>
        </authorList>
    </citation>
    <scope>NUCLEOTIDE SEQUENCE</scope>
    <source>
        <strain evidence="3">CBS 168.71</strain>
    </source>
</reference>
<evidence type="ECO:0000256" key="2">
    <source>
        <dbReference type="SAM" id="Phobius"/>
    </source>
</evidence>
<evidence type="ECO:0000256" key="1">
    <source>
        <dbReference type="SAM" id="MobiDB-lite"/>
    </source>
</evidence>
<feature type="transmembrane region" description="Helical" evidence="2">
    <location>
        <begin position="204"/>
        <end position="223"/>
    </location>
</feature>
<feature type="transmembrane region" description="Helical" evidence="2">
    <location>
        <begin position="175"/>
        <end position="192"/>
    </location>
</feature>
<comment type="caution">
    <text evidence="3">The sequence shown here is derived from an EMBL/GenBank/DDBJ whole genome shotgun (WGS) entry which is preliminary data.</text>
</comment>
<dbReference type="AlphaFoldDB" id="A0AAE0LPR7"/>
<keyword evidence="4" id="KW-1185">Reference proteome</keyword>
<proteinExistence type="predicted"/>
<protein>
    <submittedName>
        <fullName evidence="3">Uncharacterized protein</fullName>
    </submittedName>
</protein>
<dbReference type="EMBL" id="JAUEPN010000007">
    <property type="protein sequence ID" value="KAK3292414.1"/>
    <property type="molecule type" value="Genomic_DNA"/>
</dbReference>
<feature type="transmembrane region" description="Helical" evidence="2">
    <location>
        <begin position="229"/>
        <end position="250"/>
    </location>
</feature>
<name>A0AAE0LPR7_9PEZI</name>
<feature type="region of interest" description="Disordered" evidence="1">
    <location>
        <begin position="267"/>
        <end position="293"/>
    </location>
</feature>
<evidence type="ECO:0000313" key="3">
    <source>
        <dbReference type="EMBL" id="KAK3292414.1"/>
    </source>
</evidence>